<dbReference type="Proteomes" id="UP000683438">
    <property type="component" value="Segment"/>
</dbReference>
<proteinExistence type="predicted"/>
<accession>A0A8F2IVG4</accession>
<sequence length="183" mass="19674">MTVNSELARIWGSDNNSISLAPIGTTLPADLTTALNAAFEDVGWIHSDGLTEALTGSPEKIRGWQGNGVVRTRMNEPGTTVSFTALETKGQTQALRYHEKSFSTTAGVRTANRGAGQRISARAAVIDLFDSDDDEIRMRIVIPRLEIAPNGDLVYANSDIAGYPFIGEIIGDYTAISTDLEAE</sequence>
<keyword evidence="2" id="KW-1185">Reference proteome</keyword>
<gene>
    <name evidence="1" type="ORF">vBMoxSR1_gp54</name>
</gene>
<protein>
    <recommendedName>
        <fullName evidence="3">Major tail protein</fullName>
    </recommendedName>
</protein>
<dbReference type="InterPro" id="IPR058154">
    <property type="entry name" value="Bxb1_TTP-like"/>
</dbReference>
<reference evidence="1" key="1">
    <citation type="submission" date="2020-10" db="EMBL/GenBank/DDBJ databases">
        <title>Complete genome sequence of vB_MoxS-R1, a novel marine prophage inducted from Microbacterium.</title>
        <authorList>
            <person name="Zheng H."/>
            <person name="Liu B."/>
            <person name="Xu Y."/>
            <person name="Chen F."/>
        </authorList>
    </citation>
    <scope>NUCLEOTIDE SEQUENCE</scope>
</reference>
<dbReference type="EMBL" id="MW073100">
    <property type="protein sequence ID" value="QWT28904.1"/>
    <property type="molecule type" value="Genomic_DNA"/>
</dbReference>
<evidence type="ECO:0000313" key="1">
    <source>
        <dbReference type="EMBL" id="QWT28904.1"/>
    </source>
</evidence>
<name>A0A8F2IVG4_9CAUD</name>
<evidence type="ECO:0000313" key="2">
    <source>
        <dbReference type="Proteomes" id="UP000683438"/>
    </source>
</evidence>
<organism evidence="1 2">
    <name type="scientific">Microbacterium phage vB_MoxS-R1</name>
    <dbReference type="NCBI Taxonomy" id="2848881"/>
    <lineage>
        <taxon>Viruses</taxon>
        <taxon>Duplodnaviria</taxon>
        <taxon>Heunggongvirae</taxon>
        <taxon>Uroviricota</taxon>
        <taxon>Caudoviricetes</taxon>
        <taxon>Syrbvirus</taxon>
        <taxon>Syrbvirus R1</taxon>
    </lineage>
</organism>
<evidence type="ECO:0008006" key="3">
    <source>
        <dbReference type="Google" id="ProtNLM"/>
    </source>
</evidence>
<dbReference type="Pfam" id="PF25681">
    <property type="entry name" value="Phage_TTP_17"/>
    <property type="match status" value="1"/>
</dbReference>